<dbReference type="InterPro" id="IPR001128">
    <property type="entry name" value="Cyt_P450"/>
</dbReference>
<reference evidence="10 11" key="1">
    <citation type="submission" date="2024-04" db="EMBL/GenBank/DDBJ databases">
        <authorList>
            <person name="Fracassetti M."/>
        </authorList>
    </citation>
    <scope>NUCLEOTIDE SEQUENCE [LARGE SCALE GENOMIC DNA]</scope>
</reference>
<evidence type="ECO:0000256" key="3">
    <source>
        <dbReference type="ARBA" id="ARBA00022692"/>
    </source>
</evidence>
<organism evidence="10 11">
    <name type="scientific">Linum trigynum</name>
    <dbReference type="NCBI Taxonomy" id="586398"/>
    <lineage>
        <taxon>Eukaryota</taxon>
        <taxon>Viridiplantae</taxon>
        <taxon>Streptophyta</taxon>
        <taxon>Embryophyta</taxon>
        <taxon>Tracheophyta</taxon>
        <taxon>Spermatophyta</taxon>
        <taxon>Magnoliopsida</taxon>
        <taxon>eudicotyledons</taxon>
        <taxon>Gunneridae</taxon>
        <taxon>Pentapetalae</taxon>
        <taxon>rosids</taxon>
        <taxon>fabids</taxon>
        <taxon>Malpighiales</taxon>
        <taxon>Linaceae</taxon>
        <taxon>Linum</taxon>
    </lineage>
</organism>
<comment type="cofactor">
    <cofactor evidence="1 7">
        <name>heme</name>
        <dbReference type="ChEBI" id="CHEBI:30413"/>
    </cofactor>
</comment>
<feature type="binding site" description="axial binding residue" evidence="7">
    <location>
        <position position="454"/>
    </location>
    <ligand>
        <name>heme</name>
        <dbReference type="ChEBI" id="CHEBI:30413"/>
    </ligand>
    <ligandPart>
        <name>Fe</name>
        <dbReference type="ChEBI" id="CHEBI:18248"/>
    </ligandPart>
</feature>
<keyword evidence="6 9" id="KW-0472">Membrane</keyword>
<dbReference type="GO" id="GO:0020037">
    <property type="term" value="F:heme binding"/>
    <property type="evidence" value="ECO:0007669"/>
    <property type="project" value="InterPro"/>
</dbReference>
<protein>
    <recommendedName>
        <fullName evidence="12">Cytochrome P450</fullName>
    </recommendedName>
</protein>
<feature type="transmembrane region" description="Helical" evidence="9">
    <location>
        <begin position="6"/>
        <end position="28"/>
    </location>
</feature>
<proteinExistence type="inferred from homology"/>
<keyword evidence="5 9" id="KW-1133">Transmembrane helix</keyword>
<dbReference type="EMBL" id="OZ034815">
    <property type="protein sequence ID" value="CAL1372435.1"/>
    <property type="molecule type" value="Genomic_DNA"/>
</dbReference>
<dbReference type="PRINTS" id="PR00385">
    <property type="entry name" value="P450"/>
</dbReference>
<keyword evidence="3 9" id="KW-0812">Transmembrane</keyword>
<keyword evidence="8" id="KW-0503">Monooxygenase</keyword>
<sequence>MAPPTENYFLLIAPLLLLLLAYTSFLFISGKSPSLKRRRIEAQTPPPGPPALPIIGHLHLVGKILPTSFQALAQRHGPLLTLRLGFSTCVLASDASTAKQIFKAHELNFSSRPEFGSAQYSIYRGSNFAMAPHGDYWRFMKKLTVTRLLSPARLRLLAGVVDDERVRLLRSVAGSDGKVCDLGSELTAMTNNVICRMAMSTRCSGESEEAERVRGVVAECLDLAGKLSCGDALGPLFSVLDFSGNGPKLVRVLTEFDGLVERIIKEHEEEEETERRREDLLDILLEIYNDPLAEIRLSKTDIKSFLLDIFIAGTDTTSTAMQWAMAELINHPAAFKNLRDEINTVVGPNQLIKNSDVPNLPYLRAVIHETLRLHPPAPLIIRESADDCQVNSFTIKRKTRVLTNVYAVMRDPQSWKNPDEFIPERFLEDNSDEKIEGGNFDFRYLPFGSGRRGCPGASLAMMVMHATVGALVQCFDWEVEDGEKLDMRLGSGFGGEMARPLLCYPVSRLSPHYF</sequence>
<name>A0AAV2DFY7_9ROSI</name>
<comment type="subcellular location">
    <subcellularLocation>
        <location evidence="2">Membrane</location>
        <topology evidence="2">Single-pass membrane protein</topology>
    </subcellularLocation>
</comment>
<evidence type="ECO:0008006" key="12">
    <source>
        <dbReference type="Google" id="ProtNLM"/>
    </source>
</evidence>
<dbReference type="InterPro" id="IPR051103">
    <property type="entry name" value="Plant_metabolite_P450s"/>
</dbReference>
<dbReference type="GO" id="GO:0016709">
    <property type="term" value="F:oxidoreductase activity, acting on paired donors, with incorporation or reduction of molecular oxygen, NAD(P)H as one donor, and incorporation of one atom of oxygen"/>
    <property type="evidence" value="ECO:0007669"/>
    <property type="project" value="TreeGrafter"/>
</dbReference>
<accession>A0AAV2DFY7</accession>
<keyword evidence="8" id="KW-0560">Oxidoreductase</keyword>
<evidence type="ECO:0000313" key="11">
    <source>
        <dbReference type="Proteomes" id="UP001497516"/>
    </source>
</evidence>
<evidence type="ECO:0000256" key="4">
    <source>
        <dbReference type="ARBA" id="ARBA00022723"/>
    </source>
</evidence>
<evidence type="ECO:0000256" key="1">
    <source>
        <dbReference type="ARBA" id="ARBA00001971"/>
    </source>
</evidence>
<keyword evidence="11" id="KW-1185">Reference proteome</keyword>
<evidence type="ECO:0000256" key="5">
    <source>
        <dbReference type="ARBA" id="ARBA00022989"/>
    </source>
</evidence>
<evidence type="ECO:0000256" key="8">
    <source>
        <dbReference type="RuleBase" id="RU000461"/>
    </source>
</evidence>
<dbReference type="PANTHER" id="PTHR24298:SF204">
    <property type="entry name" value="CYTOCHROME P450, FAMILY 712, SUBFAMILY A, POLYPEPTIDE 1"/>
    <property type="match status" value="1"/>
</dbReference>
<comment type="similarity">
    <text evidence="8">Belongs to the cytochrome P450 family.</text>
</comment>
<gene>
    <name evidence="10" type="ORF">LTRI10_LOCUS14444</name>
</gene>
<dbReference type="GO" id="GO:0016020">
    <property type="term" value="C:membrane"/>
    <property type="evidence" value="ECO:0007669"/>
    <property type="project" value="UniProtKB-SubCell"/>
</dbReference>
<dbReference type="Pfam" id="PF00067">
    <property type="entry name" value="p450"/>
    <property type="match status" value="1"/>
</dbReference>
<dbReference type="GO" id="GO:0005506">
    <property type="term" value="F:iron ion binding"/>
    <property type="evidence" value="ECO:0007669"/>
    <property type="project" value="InterPro"/>
</dbReference>
<dbReference type="Gene3D" id="1.10.630.10">
    <property type="entry name" value="Cytochrome P450"/>
    <property type="match status" value="1"/>
</dbReference>
<dbReference type="InterPro" id="IPR002401">
    <property type="entry name" value="Cyt_P450_E_grp-I"/>
</dbReference>
<keyword evidence="7 8" id="KW-0408">Iron</keyword>
<dbReference type="InterPro" id="IPR017972">
    <property type="entry name" value="Cyt_P450_CS"/>
</dbReference>
<keyword evidence="7 8" id="KW-0349">Heme</keyword>
<dbReference type="PANTHER" id="PTHR24298">
    <property type="entry name" value="FLAVONOID 3'-MONOOXYGENASE-RELATED"/>
    <property type="match status" value="1"/>
</dbReference>
<evidence type="ECO:0000256" key="6">
    <source>
        <dbReference type="ARBA" id="ARBA00023136"/>
    </source>
</evidence>
<keyword evidence="4 7" id="KW-0479">Metal-binding</keyword>
<dbReference type="Proteomes" id="UP001497516">
    <property type="component" value="Chromosome 2"/>
</dbReference>
<dbReference type="AlphaFoldDB" id="A0AAV2DFY7"/>
<evidence type="ECO:0000313" key="10">
    <source>
        <dbReference type="EMBL" id="CAL1372435.1"/>
    </source>
</evidence>
<dbReference type="InterPro" id="IPR036396">
    <property type="entry name" value="Cyt_P450_sf"/>
</dbReference>
<dbReference type="PRINTS" id="PR00463">
    <property type="entry name" value="EP450I"/>
</dbReference>
<evidence type="ECO:0000256" key="2">
    <source>
        <dbReference type="ARBA" id="ARBA00004167"/>
    </source>
</evidence>
<evidence type="ECO:0000256" key="9">
    <source>
        <dbReference type="SAM" id="Phobius"/>
    </source>
</evidence>
<dbReference type="PROSITE" id="PS00086">
    <property type="entry name" value="CYTOCHROME_P450"/>
    <property type="match status" value="1"/>
</dbReference>
<evidence type="ECO:0000256" key="7">
    <source>
        <dbReference type="PIRSR" id="PIRSR602401-1"/>
    </source>
</evidence>
<dbReference type="SUPFAM" id="SSF48264">
    <property type="entry name" value="Cytochrome P450"/>
    <property type="match status" value="1"/>
</dbReference>